<evidence type="ECO:0000256" key="8">
    <source>
        <dbReference type="ARBA" id="ARBA00035585"/>
    </source>
</evidence>
<dbReference type="AlphaFoldDB" id="R7Y4D8"/>
<evidence type="ECO:0000256" key="4">
    <source>
        <dbReference type="ARBA" id="ARBA00022989"/>
    </source>
</evidence>
<dbReference type="EMBL" id="AQPW01000038">
    <property type="protein sequence ID" value="EON30847.1"/>
    <property type="molecule type" value="Genomic_DNA"/>
</dbReference>
<comment type="activity regulation">
    <text evidence="10">Na(+) is not transported, but it plays an essential structural role and its presence is essential for fluoride channel function.</text>
</comment>
<dbReference type="GO" id="GO:0062054">
    <property type="term" value="F:fluoride channel activity"/>
    <property type="evidence" value="ECO:0007669"/>
    <property type="project" value="UniProtKB-UniRule"/>
</dbReference>
<dbReference type="Pfam" id="PF02537">
    <property type="entry name" value="CRCB"/>
    <property type="match status" value="1"/>
</dbReference>
<dbReference type="PATRIC" id="fig|1316928.3.peg.4175"/>
<gene>
    <name evidence="10" type="primary">fluC</name>
    <name evidence="10" type="synonym">crcB</name>
    <name evidence="11" type="ORF">GTC6_20655</name>
</gene>
<keyword evidence="10" id="KW-0813">Transport</keyword>
<feature type="binding site" evidence="10">
    <location>
        <position position="88"/>
    </location>
    <ligand>
        <name>Na(+)</name>
        <dbReference type="ChEBI" id="CHEBI:29101"/>
        <note>structural</note>
    </ligand>
</feature>
<dbReference type="HAMAP" id="MF_00454">
    <property type="entry name" value="FluC"/>
    <property type="match status" value="1"/>
</dbReference>
<dbReference type="PANTHER" id="PTHR28259:SF1">
    <property type="entry name" value="FLUORIDE EXPORT PROTEIN 1-RELATED"/>
    <property type="match status" value="1"/>
</dbReference>
<comment type="caution">
    <text evidence="11">The sequence shown here is derived from an EMBL/GenBank/DDBJ whole genome shotgun (WGS) entry which is preliminary data.</text>
</comment>
<comment type="catalytic activity">
    <reaction evidence="8">
        <text>fluoride(in) = fluoride(out)</text>
        <dbReference type="Rhea" id="RHEA:76159"/>
        <dbReference type="ChEBI" id="CHEBI:17051"/>
    </reaction>
    <physiologicalReaction direction="left-to-right" evidence="8">
        <dbReference type="Rhea" id="RHEA:76160"/>
    </physiologicalReaction>
</comment>
<evidence type="ECO:0000256" key="5">
    <source>
        <dbReference type="ARBA" id="ARBA00023136"/>
    </source>
</evidence>
<dbReference type="GO" id="GO:0046872">
    <property type="term" value="F:metal ion binding"/>
    <property type="evidence" value="ECO:0007669"/>
    <property type="project" value="UniProtKB-KW"/>
</dbReference>
<keyword evidence="2 10" id="KW-1003">Cell membrane</keyword>
<comment type="caution">
    <text evidence="10">Lacks conserved residue(s) required for the propagation of feature annotation.</text>
</comment>
<dbReference type="GO" id="GO:0140114">
    <property type="term" value="P:cellular detoxification of fluoride"/>
    <property type="evidence" value="ECO:0007669"/>
    <property type="project" value="UniProtKB-UniRule"/>
</dbReference>
<dbReference type="InterPro" id="IPR003691">
    <property type="entry name" value="FluC"/>
</dbReference>
<evidence type="ECO:0000256" key="7">
    <source>
        <dbReference type="ARBA" id="ARBA00035120"/>
    </source>
</evidence>
<keyword evidence="5 10" id="KW-0472">Membrane</keyword>
<keyword evidence="10" id="KW-0915">Sodium</keyword>
<comment type="similarity">
    <text evidence="7 10">Belongs to the fluoride channel Fluc/FEX (TC 1.A.43) family.</text>
</comment>
<dbReference type="PANTHER" id="PTHR28259">
    <property type="entry name" value="FLUORIDE EXPORT PROTEIN 1-RELATED"/>
    <property type="match status" value="1"/>
</dbReference>
<evidence type="ECO:0000256" key="2">
    <source>
        <dbReference type="ARBA" id="ARBA00022475"/>
    </source>
</evidence>
<accession>R7Y4D8</accession>
<reference evidence="11 12" key="1">
    <citation type="journal article" date="2013" name="Genome Announc.">
        <title>Draft Genome Sequence of a Benzothiophene-Desulfurizing Bacterium, Gordona terrae Strain C-6.</title>
        <authorList>
            <person name="Wang W."/>
            <person name="Ma T."/>
            <person name="Ren Y."/>
            <person name="Li G."/>
        </authorList>
    </citation>
    <scope>NUCLEOTIDE SEQUENCE [LARGE SCALE GENOMIC DNA]</scope>
    <source>
        <strain evidence="11 12">C-6</strain>
    </source>
</reference>
<keyword evidence="10" id="KW-0479">Metal-binding</keyword>
<feature type="transmembrane region" description="Helical" evidence="10">
    <location>
        <begin position="49"/>
        <end position="68"/>
    </location>
</feature>
<keyword evidence="10" id="KW-0406">Ion transport</keyword>
<comment type="subcellular location">
    <subcellularLocation>
        <location evidence="1 10">Cell membrane</location>
        <topology evidence="1 10">Multi-pass membrane protein</topology>
    </subcellularLocation>
</comment>
<name>R7Y4D8_9ACTN</name>
<keyword evidence="4 10" id="KW-1133">Transmembrane helix</keyword>
<feature type="transmembrane region" description="Helical" evidence="10">
    <location>
        <begin position="109"/>
        <end position="132"/>
    </location>
</feature>
<dbReference type="NCBIfam" id="TIGR00494">
    <property type="entry name" value="crcB"/>
    <property type="match status" value="1"/>
</dbReference>
<evidence type="ECO:0000256" key="6">
    <source>
        <dbReference type="ARBA" id="ARBA00023303"/>
    </source>
</evidence>
<evidence type="ECO:0000313" key="11">
    <source>
        <dbReference type="EMBL" id="EON30847.1"/>
    </source>
</evidence>
<evidence type="ECO:0000313" key="12">
    <source>
        <dbReference type="Proteomes" id="UP000013569"/>
    </source>
</evidence>
<feature type="binding site" evidence="10">
    <location>
        <position position="85"/>
    </location>
    <ligand>
        <name>Na(+)</name>
        <dbReference type="ChEBI" id="CHEBI:29101"/>
        <note>structural</note>
    </ligand>
</feature>
<keyword evidence="3 10" id="KW-0812">Transmembrane</keyword>
<keyword evidence="6 10" id="KW-0407">Ion channel</keyword>
<proteinExistence type="inferred from homology"/>
<evidence type="ECO:0000256" key="10">
    <source>
        <dbReference type="HAMAP-Rule" id="MF_00454"/>
    </source>
</evidence>
<comment type="function">
    <text evidence="9 10">Fluoride-specific ion channel. Important for reducing fluoride concentration in the cell, thus reducing its toxicity.</text>
</comment>
<organism evidence="11 12">
    <name type="scientific">Gordonia terrae C-6</name>
    <dbReference type="NCBI Taxonomy" id="1316928"/>
    <lineage>
        <taxon>Bacteria</taxon>
        <taxon>Bacillati</taxon>
        <taxon>Actinomycetota</taxon>
        <taxon>Actinomycetes</taxon>
        <taxon>Mycobacteriales</taxon>
        <taxon>Gordoniaceae</taxon>
        <taxon>Gordonia</taxon>
    </lineage>
</organism>
<evidence type="ECO:0000256" key="1">
    <source>
        <dbReference type="ARBA" id="ARBA00004651"/>
    </source>
</evidence>
<sequence>MRDRARLPGGAGVIALAVMVAGALGAVSRFVVDGAVRNRWPTTTPWGTFAINVSGSALLGMLAGLVVFHGAPHEWQVIAGTGFCGGYTTFSTAAFETVRLAQREERWRSGAYAVGTLVASVTACATGMWVVWLA</sequence>
<evidence type="ECO:0000256" key="9">
    <source>
        <dbReference type="ARBA" id="ARBA00049940"/>
    </source>
</evidence>
<dbReference type="Proteomes" id="UP000013569">
    <property type="component" value="Unassembled WGS sequence"/>
</dbReference>
<protein>
    <recommendedName>
        <fullName evidence="10">Fluoride-specific ion channel FluC</fullName>
    </recommendedName>
</protein>
<evidence type="ECO:0000256" key="3">
    <source>
        <dbReference type="ARBA" id="ARBA00022692"/>
    </source>
</evidence>
<dbReference type="GO" id="GO:0005886">
    <property type="term" value="C:plasma membrane"/>
    <property type="evidence" value="ECO:0007669"/>
    <property type="project" value="UniProtKB-SubCell"/>
</dbReference>